<keyword evidence="1" id="KW-1133">Transmembrane helix</keyword>
<evidence type="ECO:0000313" key="2">
    <source>
        <dbReference type="EMBL" id="KOF80800.1"/>
    </source>
</evidence>
<sequence length="72" mass="8647">MSLLYVQSHHPIIKRTTVKRFVTSVNLTMPLDHYVLLLIKWLHPVYSTLINHLLLLILHLILWFHLNKIRLN</sequence>
<reference evidence="2" key="1">
    <citation type="submission" date="2015-07" db="EMBL/GenBank/DDBJ databases">
        <title>MeaNS - Measles Nucleotide Surveillance Program.</title>
        <authorList>
            <person name="Tran T."/>
            <person name="Druce J."/>
        </authorList>
    </citation>
    <scope>NUCLEOTIDE SEQUENCE</scope>
    <source>
        <strain evidence="2">UCB-OBI-ISO-001</strain>
        <tissue evidence="2">Gonad</tissue>
    </source>
</reference>
<name>A0A0L8GW09_OCTBM</name>
<organism evidence="2">
    <name type="scientific">Octopus bimaculoides</name>
    <name type="common">California two-spotted octopus</name>
    <dbReference type="NCBI Taxonomy" id="37653"/>
    <lineage>
        <taxon>Eukaryota</taxon>
        <taxon>Metazoa</taxon>
        <taxon>Spiralia</taxon>
        <taxon>Lophotrochozoa</taxon>
        <taxon>Mollusca</taxon>
        <taxon>Cephalopoda</taxon>
        <taxon>Coleoidea</taxon>
        <taxon>Octopodiformes</taxon>
        <taxon>Octopoda</taxon>
        <taxon>Incirrata</taxon>
        <taxon>Octopodidae</taxon>
        <taxon>Octopus</taxon>
    </lineage>
</organism>
<feature type="transmembrane region" description="Helical" evidence="1">
    <location>
        <begin position="45"/>
        <end position="66"/>
    </location>
</feature>
<evidence type="ECO:0000256" key="1">
    <source>
        <dbReference type="SAM" id="Phobius"/>
    </source>
</evidence>
<dbReference type="AlphaFoldDB" id="A0A0L8GW09"/>
<proteinExistence type="predicted"/>
<dbReference type="EMBL" id="KQ420268">
    <property type="protein sequence ID" value="KOF80800.1"/>
    <property type="molecule type" value="Genomic_DNA"/>
</dbReference>
<keyword evidence="1" id="KW-0472">Membrane</keyword>
<protein>
    <submittedName>
        <fullName evidence="2">Uncharacterized protein</fullName>
    </submittedName>
</protein>
<gene>
    <name evidence="2" type="ORF">OCBIM_22027383mg</name>
</gene>
<keyword evidence="1" id="KW-0812">Transmembrane</keyword>
<accession>A0A0L8GW09</accession>